<comment type="caution">
    <text evidence="5">The sequence shown here is derived from an EMBL/GenBank/DDBJ whole genome shotgun (WGS) entry which is preliminary data.</text>
</comment>
<comment type="cofactor">
    <cofactor evidence="1">
        <name>Mg(2+)</name>
        <dbReference type="ChEBI" id="CHEBI:18420"/>
    </cofactor>
</comment>
<accession>X1K653</accession>
<evidence type="ECO:0000259" key="4">
    <source>
        <dbReference type="PROSITE" id="PS51462"/>
    </source>
</evidence>
<dbReference type="InterPro" id="IPR015797">
    <property type="entry name" value="NUDIX_hydrolase-like_dom_sf"/>
</dbReference>
<sequence>MKEYNYCPICGTPLQAGMIEGRERKYCPKCDFIDYKNPLPVALAVAVKDKKFLLIRRGLPPRKGMWGSPSGFIESGETPEEACLRELKEETGISGKIVKLIGAVRREDKEIYGDMLVVKYLVKVKGGKLIPGDEVGDARFFDIAELPVYYVNLFKDVIEKIQNEEVF</sequence>
<evidence type="ECO:0000313" key="5">
    <source>
        <dbReference type="EMBL" id="GAI02028.1"/>
    </source>
</evidence>
<dbReference type="Pfam" id="PF00293">
    <property type="entry name" value="NUDIX"/>
    <property type="match status" value="1"/>
</dbReference>
<dbReference type="Gene3D" id="2.20.70.10">
    <property type="match status" value="1"/>
</dbReference>
<evidence type="ECO:0000256" key="2">
    <source>
        <dbReference type="ARBA" id="ARBA00022801"/>
    </source>
</evidence>
<dbReference type="InterPro" id="IPR029401">
    <property type="entry name" value="Nudix_N"/>
</dbReference>
<dbReference type="EMBL" id="BARV01000782">
    <property type="protein sequence ID" value="GAI02028.1"/>
    <property type="molecule type" value="Genomic_DNA"/>
</dbReference>
<protein>
    <recommendedName>
        <fullName evidence="4">Nudix hydrolase domain-containing protein</fullName>
    </recommendedName>
</protein>
<dbReference type="PANTHER" id="PTHR43222">
    <property type="entry name" value="NUDIX HYDROLASE 23"/>
    <property type="match status" value="1"/>
</dbReference>
<keyword evidence="2" id="KW-0378">Hydrolase</keyword>
<proteinExistence type="predicted"/>
<gene>
    <name evidence="5" type="ORF">S06H3_02620</name>
</gene>
<dbReference type="AlphaFoldDB" id="X1K653"/>
<dbReference type="CDD" id="cd04673">
    <property type="entry name" value="NUDIX_ADPRase"/>
    <property type="match status" value="1"/>
</dbReference>
<dbReference type="InterPro" id="IPR000086">
    <property type="entry name" value="NUDIX_hydrolase_dom"/>
</dbReference>
<dbReference type="PROSITE" id="PS00893">
    <property type="entry name" value="NUDIX_BOX"/>
    <property type="match status" value="1"/>
</dbReference>
<feature type="domain" description="Nudix hydrolase" evidence="4">
    <location>
        <begin position="36"/>
        <end position="164"/>
    </location>
</feature>
<dbReference type="InterPro" id="IPR020476">
    <property type="entry name" value="Nudix_hydrolase"/>
</dbReference>
<dbReference type="GO" id="GO:0016787">
    <property type="term" value="F:hydrolase activity"/>
    <property type="evidence" value="ECO:0007669"/>
    <property type="project" value="UniProtKB-KW"/>
</dbReference>
<organism evidence="5">
    <name type="scientific">marine sediment metagenome</name>
    <dbReference type="NCBI Taxonomy" id="412755"/>
    <lineage>
        <taxon>unclassified sequences</taxon>
        <taxon>metagenomes</taxon>
        <taxon>ecological metagenomes</taxon>
    </lineage>
</organism>
<name>X1K653_9ZZZZ</name>
<evidence type="ECO:0000256" key="3">
    <source>
        <dbReference type="ARBA" id="ARBA00022842"/>
    </source>
</evidence>
<evidence type="ECO:0000256" key="1">
    <source>
        <dbReference type="ARBA" id="ARBA00001946"/>
    </source>
</evidence>
<dbReference type="SUPFAM" id="SSF55811">
    <property type="entry name" value="Nudix"/>
    <property type="match status" value="1"/>
</dbReference>
<dbReference type="PROSITE" id="PS51462">
    <property type="entry name" value="NUDIX"/>
    <property type="match status" value="1"/>
</dbReference>
<keyword evidence="3" id="KW-0460">Magnesium</keyword>
<dbReference type="Gene3D" id="3.90.79.10">
    <property type="entry name" value="Nucleoside Triphosphate Pyrophosphohydrolase"/>
    <property type="match status" value="1"/>
</dbReference>
<dbReference type="PRINTS" id="PR00502">
    <property type="entry name" value="NUDIXFAMILY"/>
</dbReference>
<reference evidence="5" key="1">
    <citation type="journal article" date="2014" name="Front. Microbiol.">
        <title>High frequency of phylogenetically diverse reductive dehalogenase-homologous genes in deep subseafloor sedimentary metagenomes.</title>
        <authorList>
            <person name="Kawai M."/>
            <person name="Futagami T."/>
            <person name="Toyoda A."/>
            <person name="Takaki Y."/>
            <person name="Nishi S."/>
            <person name="Hori S."/>
            <person name="Arai W."/>
            <person name="Tsubouchi T."/>
            <person name="Morono Y."/>
            <person name="Uchiyama I."/>
            <person name="Ito T."/>
            <person name="Fujiyama A."/>
            <person name="Inagaki F."/>
            <person name="Takami H."/>
        </authorList>
    </citation>
    <scope>NUCLEOTIDE SEQUENCE</scope>
    <source>
        <strain evidence="5">Expedition CK06-06</strain>
    </source>
</reference>
<dbReference type="PANTHER" id="PTHR43222:SF2">
    <property type="entry name" value="NUDIX HYDROLASE 23, CHLOROPLASTIC"/>
    <property type="match status" value="1"/>
</dbReference>
<dbReference type="Pfam" id="PF14803">
    <property type="entry name" value="Zn_ribbon_Nudix"/>
    <property type="match status" value="1"/>
</dbReference>
<dbReference type="InterPro" id="IPR020084">
    <property type="entry name" value="NUDIX_hydrolase_CS"/>
</dbReference>